<protein>
    <submittedName>
        <fullName evidence="1">Uncharacterized protein</fullName>
    </submittedName>
</protein>
<evidence type="ECO:0000313" key="1">
    <source>
        <dbReference type="Ensembl" id="ENSANIP00000020720.1"/>
    </source>
</evidence>
<proteinExistence type="predicted"/>
<sequence length="78" mass="8809">GTRRKKPLLILLPCSDLPTAPPSAQCSPFAMRLKSRIFRPDGSTLQWITKMHFISTSIQTTRPSAEQFWILYSTTTGK</sequence>
<accession>A0A8B9NER0</accession>
<name>A0A8B9NER0_9AVES</name>
<reference evidence="1" key="2">
    <citation type="submission" date="2025-09" db="UniProtKB">
        <authorList>
            <consortium name="Ensembl"/>
        </authorList>
    </citation>
    <scope>IDENTIFICATION</scope>
</reference>
<dbReference type="AlphaFoldDB" id="A0A8B9NER0"/>
<organism evidence="1 2">
    <name type="scientific">Accipiter nisus</name>
    <name type="common">Eurasian sparrowhawk</name>
    <dbReference type="NCBI Taxonomy" id="211598"/>
    <lineage>
        <taxon>Eukaryota</taxon>
        <taxon>Metazoa</taxon>
        <taxon>Chordata</taxon>
        <taxon>Craniata</taxon>
        <taxon>Vertebrata</taxon>
        <taxon>Euteleostomi</taxon>
        <taxon>Archelosauria</taxon>
        <taxon>Archosauria</taxon>
        <taxon>Dinosauria</taxon>
        <taxon>Saurischia</taxon>
        <taxon>Theropoda</taxon>
        <taxon>Coelurosauria</taxon>
        <taxon>Aves</taxon>
        <taxon>Neognathae</taxon>
        <taxon>Neoaves</taxon>
        <taxon>Telluraves</taxon>
        <taxon>Accipitrimorphae</taxon>
        <taxon>Accipitriformes</taxon>
        <taxon>Accipitridae</taxon>
        <taxon>Accipitrinae</taxon>
        <taxon>Accipiter</taxon>
    </lineage>
</organism>
<dbReference type="Proteomes" id="UP000694541">
    <property type="component" value="Unplaced"/>
</dbReference>
<keyword evidence="2" id="KW-1185">Reference proteome</keyword>
<reference evidence="1" key="1">
    <citation type="submission" date="2025-08" db="UniProtKB">
        <authorList>
            <consortium name="Ensembl"/>
        </authorList>
    </citation>
    <scope>IDENTIFICATION</scope>
</reference>
<evidence type="ECO:0000313" key="2">
    <source>
        <dbReference type="Proteomes" id="UP000694541"/>
    </source>
</evidence>
<dbReference type="Ensembl" id="ENSANIT00000021408.1">
    <property type="protein sequence ID" value="ENSANIP00000020720.1"/>
    <property type="gene ID" value="ENSANIG00000014086.1"/>
</dbReference>